<dbReference type="GO" id="GO:0051301">
    <property type="term" value="P:cell division"/>
    <property type="evidence" value="ECO:0007669"/>
    <property type="project" value="UniProtKB-KW"/>
</dbReference>
<dbReference type="Gene3D" id="6.10.250.2410">
    <property type="match status" value="1"/>
</dbReference>
<dbReference type="PANTHER" id="PTHR33969:SF2">
    <property type="entry name" value="SEGREGATION AND CONDENSATION PROTEIN A"/>
    <property type="match status" value="1"/>
</dbReference>
<reference evidence="4 5" key="1">
    <citation type="submission" date="2010-08" db="EMBL/GenBank/DDBJ databases">
        <authorList>
            <person name="Harkins D.M."/>
            <person name="Madupu R."/>
            <person name="Durkin A.S."/>
            <person name="Torralba M."/>
            <person name="Methe B."/>
            <person name="Sutton G.G."/>
            <person name="Nelson K.E."/>
        </authorList>
    </citation>
    <scope>NUCLEOTIDE SEQUENCE [LARGE SCALE GENOMIC DNA]</scope>
    <source>
        <strain evidence="4 5">DSM 17678</strain>
    </source>
</reference>
<gene>
    <name evidence="3" type="primary">scpA</name>
    <name evidence="4" type="ORF">HMPREF0634_0119</name>
</gene>
<comment type="caution">
    <text evidence="4">The sequence shown here is derived from an EMBL/GenBank/DDBJ whole genome shotgun (WGS) entry which is preliminary data.</text>
</comment>
<dbReference type="EMBL" id="ADGQ01000062">
    <property type="protein sequence ID" value="EFM64304.1"/>
    <property type="molecule type" value="Genomic_DNA"/>
</dbReference>
<dbReference type="InterPro" id="IPR003768">
    <property type="entry name" value="ScpA"/>
</dbReference>
<keyword evidence="5" id="KW-1185">Reference proteome</keyword>
<evidence type="ECO:0000256" key="2">
    <source>
        <dbReference type="ARBA" id="ARBA00044777"/>
    </source>
</evidence>
<comment type="function">
    <text evidence="3">Participates in chromosomal partition during cell division. May act via the formation of a condensin-like complex containing Smc and ScpB that pull DNA away from mid-cell into both cell halves.</text>
</comment>
<name>E0E474_9FIRM</name>
<dbReference type="STRING" id="596315.HMPREF0634_0119"/>
<dbReference type="Proteomes" id="UP000003244">
    <property type="component" value="Unassembled WGS sequence"/>
</dbReference>
<dbReference type="Gene3D" id="1.10.10.580">
    <property type="entry name" value="Structural maintenance of chromosome 1. Chain E"/>
    <property type="match status" value="1"/>
</dbReference>
<evidence type="ECO:0000256" key="1">
    <source>
        <dbReference type="ARBA" id="ARBA00022829"/>
    </source>
</evidence>
<proteinExistence type="inferred from homology"/>
<dbReference type="RefSeq" id="WP_007790304.1">
    <property type="nucleotide sequence ID" value="NZ_ADGQ01000062.1"/>
</dbReference>
<comment type="subcellular location">
    <subcellularLocation>
        <location evidence="3">Cytoplasm</location>
    </subcellularLocation>
    <text evidence="3">Associated with two foci at the outer edges of the nucleoid region in young cells, and at four foci within both cell halves in older cells.</text>
</comment>
<organism evidence="4 5">
    <name type="scientific">Peptostreptococcus stomatis DSM 17678</name>
    <dbReference type="NCBI Taxonomy" id="596315"/>
    <lineage>
        <taxon>Bacteria</taxon>
        <taxon>Bacillati</taxon>
        <taxon>Bacillota</taxon>
        <taxon>Clostridia</taxon>
        <taxon>Peptostreptococcales</taxon>
        <taxon>Peptostreptococcaceae</taxon>
        <taxon>Peptostreptococcus</taxon>
    </lineage>
</organism>
<protein>
    <recommendedName>
        <fullName evidence="2 3">Segregation and condensation protein A</fullName>
    </recommendedName>
</protein>
<dbReference type="PANTHER" id="PTHR33969">
    <property type="entry name" value="SEGREGATION AND CONDENSATION PROTEIN A"/>
    <property type="match status" value="1"/>
</dbReference>
<evidence type="ECO:0000313" key="4">
    <source>
        <dbReference type="EMBL" id="EFM64304.1"/>
    </source>
</evidence>
<accession>E0E474</accession>
<dbReference type="InterPro" id="IPR023093">
    <property type="entry name" value="ScpA-like_C"/>
</dbReference>
<evidence type="ECO:0000313" key="5">
    <source>
        <dbReference type="Proteomes" id="UP000003244"/>
    </source>
</evidence>
<dbReference type="GO" id="GO:0005737">
    <property type="term" value="C:cytoplasm"/>
    <property type="evidence" value="ECO:0007669"/>
    <property type="project" value="UniProtKB-SubCell"/>
</dbReference>
<sequence>MDYSIQTKKYEVPMELLFDLISRNKIDIRDISIVEITNQYMEYVDHVKSIDMDLASDFIMMATRLLEIKSRYILYLRDKGEDKQDPRQELIDQIEEYKKYRQIAEYLKDNIKEYDNKFYRQQEDYDMEDDEENLDLSKINFDEIEAILPDLFKILEEVEKNNQGDQDLEKNSNLKRIVENKTISVEDRIVSLRSKINKSRRLSFIQSLDNPDKKEVIASFLAMLELIKLKEIEIIQDKPNKDIIIIKREGKDD</sequence>
<keyword evidence="3" id="KW-0963">Cytoplasm</keyword>
<dbReference type="AlphaFoldDB" id="E0E474"/>
<keyword evidence="3" id="KW-0131">Cell cycle</keyword>
<keyword evidence="1 3" id="KW-0159">Chromosome partition</keyword>
<dbReference type="HAMAP" id="MF_01805">
    <property type="entry name" value="ScpA"/>
    <property type="match status" value="1"/>
</dbReference>
<dbReference type="GO" id="GO:0006260">
    <property type="term" value="P:DNA replication"/>
    <property type="evidence" value="ECO:0007669"/>
    <property type="project" value="UniProtKB-UniRule"/>
</dbReference>
<evidence type="ECO:0000256" key="3">
    <source>
        <dbReference type="HAMAP-Rule" id="MF_01805"/>
    </source>
</evidence>
<keyword evidence="3" id="KW-0132">Cell division</keyword>
<dbReference type="GO" id="GO:0007059">
    <property type="term" value="P:chromosome segregation"/>
    <property type="evidence" value="ECO:0007669"/>
    <property type="project" value="UniProtKB-UniRule"/>
</dbReference>
<dbReference type="Pfam" id="PF02616">
    <property type="entry name" value="SMC_ScpA"/>
    <property type="match status" value="1"/>
</dbReference>
<dbReference type="eggNOG" id="COG1354">
    <property type="taxonomic scope" value="Bacteria"/>
</dbReference>
<dbReference type="GeneID" id="84801076"/>
<comment type="subunit">
    <text evidence="3">Component of a cohesin-like complex composed of ScpA, ScpB and the Smc homodimer, in which ScpA and ScpB bind to the head domain of Smc. The presence of the three proteins is required for the association of the complex with DNA.</text>
</comment>
<comment type="similarity">
    <text evidence="3">Belongs to the ScpA family.</text>
</comment>